<protein>
    <submittedName>
        <fullName evidence="3">Uncharacterized protein</fullName>
    </submittedName>
</protein>
<feature type="transmembrane region" description="Helical" evidence="1">
    <location>
        <begin position="51"/>
        <end position="71"/>
    </location>
</feature>
<organism evidence="3 4">
    <name type="scientific">Corynebacterium suranareeae</name>
    <dbReference type="NCBI Taxonomy" id="2506452"/>
    <lineage>
        <taxon>Bacteria</taxon>
        <taxon>Bacillati</taxon>
        <taxon>Actinomycetota</taxon>
        <taxon>Actinomycetes</taxon>
        <taxon>Mycobacteriales</taxon>
        <taxon>Corynebacteriaceae</taxon>
        <taxon>Corynebacterium</taxon>
    </lineage>
</organism>
<evidence type="ECO:0000313" key="4">
    <source>
        <dbReference type="Proteomes" id="UP000218244"/>
    </source>
</evidence>
<dbReference type="AlphaFoldDB" id="A0A160PND1"/>
<dbReference type="Proteomes" id="UP000218244">
    <property type="component" value="Chromosome"/>
</dbReference>
<keyword evidence="1" id="KW-0812">Transmembrane</keyword>
<evidence type="ECO:0000256" key="2">
    <source>
        <dbReference type="SAM" id="SignalP"/>
    </source>
</evidence>
<keyword evidence="1" id="KW-1133">Transmembrane helix</keyword>
<name>A0A160PND1_9CORY</name>
<evidence type="ECO:0000313" key="3">
    <source>
        <dbReference type="EMBL" id="BAU95339.1"/>
    </source>
</evidence>
<accession>A0A160PND1</accession>
<reference evidence="3 4" key="1">
    <citation type="submission" date="2016-02" db="EMBL/GenBank/DDBJ databases">
        <title>Corynebacterium glutamicum N24 whole genome sequencing project.</title>
        <authorList>
            <person name="Matsutani M."/>
            <person name="Nangtapong N."/>
            <person name="Yakushi T."/>
            <person name="Matsushita K."/>
        </authorList>
    </citation>
    <scope>NUCLEOTIDE SEQUENCE [LARGE SCALE GENOMIC DNA]</scope>
    <source>
        <strain evidence="3 4">N24</strain>
    </source>
</reference>
<sequence>MKIRHRVLIACAAIVPLVFSTNATANAQDLVQTSNEAVVASTYGQLQNPIVAPFAIFSTMSVLTAHFFVWCPVATNSGWIDPYSGECTF</sequence>
<keyword evidence="1" id="KW-0472">Membrane</keyword>
<dbReference type="EMBL" id="AP017369">
    <property type="protein sequence ID" value="BAU95339.1"/>
    <property type="molecule type" value="Genomic_DNA"/>
</dbReference>
<keyword evidence="2" id="KW-0732">Signal</keyword>
<proteinExistence type="predicted"/>
<evidence type="ECO:0000256" key="1">
    <source>
        <dbReference type="SAM" id="Phobius"/>
    </source>
</evidence>
<feature type="signal peptide" evidence="2">
    <location>
        <begin position="1"/>
        <end position="27"/>
    </location>
</feature>
<dbReference type="KEGG" id="csur:N24_1077"/>
<gene>
    <name evidence="3" type="ORF">N24_1077</name>
</gene>
<feature type="chain" id="PRO_5007819739" evidence="2">
    <location>
        <begin position="28"/>
        <end position="89"/>
    </location>
</feature>
<keyword evidence="4" id="KW-1185">Reference proteome</keyword>